<gene>
    <name evidence="1" type="ORF">TL16_g11275</name>
</gene>
<name>A0A9W7BD46_9STRA</name>
<dbReference type="EMBL" id="BLQM01000418">
    <property type="protein sequence ID" value="GMH88826.1"/>
    <property type="molecule type" value="Genomic_DNA"/>
</dbReference>
<dbReference type="AlphaFoldDB" id="A0A9W7BD46"/>
<protein>
    <submittedName>
        <fullName evidence="1">Uncharacterized protein</fullName>
    </submittedName>
</protein>
<accession>A0A9W7BD46</accession>
<comment type="caution">
    <text evidence="1">The sequence shown here is derived from an EMBL/GenBank/DDBJ whole genome shotgun (WGS) entry which is preliminary data.</text>
</comment>
<reference evidence="2" key="1">
    <citation type="journal article" date="2023" name="Commun. Biol.">
        <title>Genome analysis of Parmales, the sister group of diatoms, reveals the evolutionary specialization of diatoms from phago-mixotrophs to photoautotrophs.</title>
        <authorList>
            <person name="Ban H."/>
            <person name="Sato S."/>
            <person name="Yoshikawa S."/>
            <person name="Yamada K."/>
            <person name="Nakamura Y."/>
            <person name="Ichinomiya M."/>
            <person name="Sato N."/>
            <person name="Blanc-Mathieu R."/>
            <person name="Endo H."/>
            <person name="Kuwata A."/>
            <person name="Ogata H."/>
        </authorList>
    </citation>
    <scope>NUCLEOTIDE SEQUENCE [LARGE SCALE GENOMIC DNA]</scope>
</reference>
<organism evidence="1 2">
    <name type="scientific">Triparma laevis f. inornata</name>
    <dbReference type="NCBI Taxonomy" id="1714386"/>
    <lineage>
        <taxon>Eukaryota</taxon>
        <taxon>Sar</taxon>
        <taxon>Stramenopiles</taxon>
        <taxon>Ochrophyta</taxon>
        <taxon>Bolidophyceae</taxon>
        <taxon>Parmales</taxon>
        <taxon>Triparmaceae</taxon>
        <taxon>Triparma</taxon>
    </lineage>
</organism>
<sequence length="159" mass="17775">MTLVTILLTMNVETSLEGDLRCAIAKPLIETPSTIKDYARLYNRYDILGRDDMVEKGKLVNNLEMLAEYFGETEIVNDAIKSVQDSGSGAMSISNTPDKSLYVGSLFTRLEEVNSKTVKLLKLGHQNCLFMGIVKMKTMEGPLAKLMTKDNREGEHLRP</sequence>
<dbReference type="Proteomes" id="UP001162640">
    <property type="component" value="Unassembled WGS sequence"/>
</dbReference>
<evidence type="ECO:0000313" key="1">
    <source>
        <dbReference type="EMBL" id="GMH88826.1"/>
    </source>
</evidence>
<proteinExistence type="predicted"/>
<evidence type="ECO:0000313" key="2">
    <source>
        <dbReference type="Proteomes" id="UP001162640"/>
    </source>
</evidence>